<dbReference type="EMBL" id="QCYK01000001">
    <property type="protein sequence ID" value="PUZ28575.1"/>
    <property type="molecule type" value="Genomic_DNA"/>
</dbReference>
<feature type="compositionally biased region" description="Basic residues" evidence="1">
    <location>
        <begin position="453"/>
        <end position="463"/>
    </location>
</feature>
<protein>
    <submittedName>
        <fullName evidence="2">Uncharacterized protein</fullName>
    </submittedName>
</protein>
<comment type="caution">
    <text evidence="2">The sequence shown here is derived from an EMBL/GenBank/DDBJ whole genome shotgun (WGS) entry which is preliminary data.</text>
</comment>
<dbReference type="RefSeq" id="WP_108685214.1">
    <property type="nucleotide sequence ID" value="NZ_QCYK01000001.1"/>
</dbReference>
<accession>A0A2T7BLL7</accession>
<dbReference type="Proteomes" id="UP000244450">
    <property type="component" value="Unassembled WGS sequence"/>
</dbReference>
<feature type="region of interest" description="Disordered" evidence="1">
    <location>
        <begin position="448"/>
        <end position="472"/>
    </location>
</feature>
<gene>
    <name evidence="2" type="ORF">DCC81_03585</name>
</gene>
<evidence type="ECO:0000256" key="1">
    <source>
        <dbReference type="SAM" id="MobiDB-lite"/>
    </source>
</evidence>
<keyword evidence="3" id="KW-1185">Reference proteome</keyword>
<name>A0A2T7BLL7_9BACT</name>
<sequence length="472" mass="53007">MERQWKYQLSIDGAIIKVPSDGRLLQKTKEISYYNHLATALQGLLQLNMYGFDDQFGPERQQNKWNRLYNSAGITQVETGKPVVTMLNLPIADNHRNPFLQPGLYLSFDIGIHRFEKLAGLSLEPLGPMDLHMARLTSYEFDHRQTLVINPGLADLKIAIIKKQELEALEQYRLSLKGQPTATIYQQTAYHFHNLPDSFSHLVSTDLQRMQSSAANVMGPNHGIAWVDLEYGSRNVPVASLIREDRSKVGSLLQGAYIFTTSDPRELERHSGVELSGLPAYQNGNLHYLQVAILNHDGKVLQPLAALQKIRDSLTADGQAPFSIRYHHQIAGAAQSPNVADSSYSERTFPTLYTAMLHFLAAGKDLLGKPLLDDRPVSSIELVDNRRQQTAGHLFRQKTNAGQLAAGYNLKVDPDYLVRAFREIESPLKQLQRDKDLHIVLSSFTEKTTLKKNTPKTRSRRKPPPGQGGKSI</sequence>
<evidence type="ECO:0000313" key="2">
    <source>
        <dbReference type="EMBL" id="PUZ28575.1"/>
    </source>
</evidence>
<dbReference type="AlphaFoldDB" id="A0A2T7BLL7"/>
<organism evidence="2 3">
    <name type="scientific">Chitinophaga parva</name>
    <dbReference type="NCBI Taxonomy" id="2169414"/>
    <lineage>
        <taxon>Bacteria</taxon>
        <taxon>Pseudomonadati</taxon>
        <taxon>Bacteroidota</taxon>
        <taxon>Chitinophagia</taxon>
        <taxon>Chitinophagales</taxon>
        <taxon>Chitinophagaceae</taxon>
        <taxon>Chitinophaga</taxon>
    </lineage>
</organism>
<evidence type="ECO:0000313" key="3">
    <source>
        <dbReference type="Proteomes" id="UP000244450"/>
    </source>
</evidence>
<reference evidence="2 3" key="1">
    <citation type="submission" date="2018-04" db="EMBL/GenBank/DDBJ databases">
        <title>Chitinophaga fuyangensis sp. nov., isolated from soil in a chemical factory.</title>
        <authorList>
            <person name="Chen K."/>
        </authorList>
    </citation>
    <scope>NUCLEOTIDE SEQUENCE [LARGE SCALE GENOMIC DNA]</scope>
    <source>
        <strain evidence="2 3">LY-1</strain>
    </source>
</reference>
<proteinExistence type="predicted"/>